<name>A0ABU5RAZ8_9PSEU</name>
<reference evidence="1 2" key="1">
    <citation type="submission" date="2023-12" db="EMBL/GenBank/DDBJ databases">
        <title>Amycolatopsis sp. V23-08.</title>
        <authorList>
            <person name="Somphong A."/>
        </authorList>
    </citation>
    <scope>NUCLEOTIDE SEQUENCE [LARGE SCALE GENOMIC DNA]</scope>
    <source>
        <strain evidence="1 2">V23-08</strain>
    </source>
</reference>
<comment type="caution">
    <text evidence="1">The sequence shown here is derived from an EMBL/GenBank/DDBJ whole genome shotgun (WGS) entry which is preliminary data.</text>
</comment>
<dbReference type="EMBL" id="JAYFSI010000005">
    <property type="protein sequence ID" value="MEA5362794.1"/>
    <property type="molecule type" value="Genomic_DNA"/>
</dbReference>
<proteinExistence type="predicted"/>
<sequence>MPVVGGHGHDVARQTAALMQREQFVHAVVGEAGKHEDPRAASRLQPPG</sequence>
<dbReference type="Proteomes" id="UP001304298">
    <property type="component" value="Unassembled WGS sequence"/>
</dbReference>
<evidence type="ECO:0000313" key="2">
    <source>
        <dbReference type="Proteomes" id="UP001304298"/>
    </source>
</evidence>
<keyword evidence="2" id="KW-1185">Reference proteome</keyword>
<protein>
    <submittedName>
        <fullName evidence="1">Uncharacterized protein</fullName>
    </submittedName>
</protein>
<accession>A0ABU5RAZ8</accession>
<dbReference type="RefSeq" id="WP_323330543.1">
    <property type="nucleotide sequence ID" value="NZ_JAYFSI010000005.1"/>
</dbReference>
<gene>
    <name evidence="1" type="ORF">VA596_24875</name>
</gene>
<organism evidence="1 2">
    <name type="scientific">Amycolatopsis heterodermiae</name>
    <dbReference type="NCBI Taxonomy" id="3110235"/>
    <lineage>
        <taxon>Bacteria</taxon>
        <taxon>Bacillati</taxon>
        <taxon>Actinomycetota</taxon>
        <taxon>Actinomycetes</taxon>
        <taxon>Pseudonocardiales</taxon>
        <taxon>Pseudonocardiaceae</taxon>
        <taxon>Amycolatopsis</taxon>
    </lineage>
</organism>
<evidence type="ECO:0000313" key="1">
    <source>
        <dbReference type="EMBL" id="MEA5362794.1"/>
    </source>
</evidence>